<dbReference type="AlphaFoldDB" id="A0A849I6Y0"/>
<dbReference type="InterPro" id="IPR013833">
    <property type="entry name" value="Cyt_c_oxidase_su3_a-hlx"/>
</dbReference>
<evidence type="ECO:0000256" key="4">
    <source>
        <dbReference type="ARBA" id="ARBA00022692"/>
    </source>
</evidence>
<accession>A0A849I6Y0</accession>
<organism evidence="10 11">
    <name type="scientific">Enterovirga aerilata</name>
    <dbReference type="NCBI Taxonomy" id="2730920"/>
    <lineage>
        <taxon>Bacteria</taxon>
        <taxon>Pseudomonadati</taxon>
        <taxon>Pseudomonadota</taxon>
        <taxon>Alphaproteobacteria</taxon>
        <taxon>Hyphomicrobiales</taxon>
        <taxon>Methylobacteriaceae</taxon>
        <taxon>Enterovirga</taxon>
    </lineage>
</organism>
<dbReference type="InterPro" id="IPR035973">
    <property type="entry name" value="Cyt_c_oxidase_su3-like_sf"/>
</dbReference>
<dbReference type="InterPro" id="IPR000298">
    <property type="entry name" value="Cyt_c_oxidase-like_su3"/>
</dbReference>
<keyword evidence="11" id="KW-1185">Reference proteome</keyword>
<evidence type="ECO:0000256" key="6">
    <source>
        <dbReference type="ARBA" id="ARBA00023136"/>
    </source>
</evidence>
<comment type="similarity">
    <text evidence="2 7">Belongs to the cytochrome c oxidase subunit 3 family.</text>
</comment>
<comment type="subcellular location">
    <subcellularLocation>
        <location evidence="1 7">Cell membrane</location>
        <topology evidence="1 7">Multi-pass membrane protein</topology>
    </subcellularLocation>
</comment>
<dbReference type="Pfam" id="PF00510">
    <property type="entry name" value="COX3"/>
    <property type="match status" value="1"/>
</dbReference>
<evidence type="ECO:0000259" key="9">
    <source>
        <dbReference type="PROSITE" id="PS50253"/>
    </source>
</evidence>
<dbReference type="GO" id="GO:0005886">
    <property type="term" value="C:plasma membrane"/>
    <property type="evidence" value="ECO:0007669"/>
    <property type="project" value="UniProtKB-SubCell"/>
</dbReference>
<keyword evidence="3" id="KW-1003">Cell membrane</keyword>
<reference evidence="10 11" key="1">
    <citation type="submission" date="2020-04" db="EMBL/GenBank/DDBJ databases">
        <title>Enterovirga sp. isolate from soil.</title>
        <authorList>
            <person name="Chea S."/>
            <person name="Kim D.-U."/>
        </authorList>
    </citation>
    <scope>NUCLEOTIDE SEQUENCE [LARGE SCALE GENOMIC DNA]</scope>
    <source>
        <strain evidence="10 11">DB1703</strain>
    </source>
</reference>
<dbReference type="RefSeq" id="WP_171218630.1">
    <property type="nucleotide sequence ID" value="NZ_JABEPP010000003.1"/>
</dbReference>
<comment type="caution">
    <text evidence="10">The sequence shown here is derived from an EMBL/GenBank/DDBJ whole genome shotgun (WGS) entry which is preliminary data.</text>
</comment>
<feature type="transmembrane region" description="Helical" evidence="8">
    <location>
        <begin position="133"/>
        <end position="157"/>
    </location>
</feature>
<dbReference type="PROSITE" id="PS50253">
    <property type="entry name" value="COX3"/>
    <property type="match status" value="1"/>
</dbReference>
<dbReference type="GO" id="GO:0019646">
    <property type="term" value="P:aerobic electron transport chain"/>
    <property type="evidence" value="ECO:0007669"/>
    <property type="project" value="InterPro"/>
</dbReference>
<feature type="transmembrane region" description="Helical" evidence="8">
    <location>
        <begin position="67"/>
        <end position="84"/>
    </location>
</feature>
<keyword evidence="5 8" id="KW-1133">Transmembrane helix</keyword>
<evidence type="ECO:0000313" key="10">
    <source>
        <dbReference type="EMBL" id="NNM73138.1"/>
    </source>
</evidence>
<evidence type="ECO:0000256" key="8">
    <source>
        <dbReference type="SAM" id="Phobius"/>
    </source>
</evidence>
<evidence type="ECO:0000256" key="3">
    <source>
        <dbReference type="ARBA" id="ARBA00022475"/>
    </source>
</evidence>
<feature type="transmembrane region" description="Helical" evidence="8">
    <location>
        <begin position="96"/>
        <end position="113"/>
    </location>
</feature>
<dbReference type="InterPro" id="IPR024791">
    <property type="entry name" value="Cyt_c/ubiquinol_Oxase_su3"/>
</dbReference>
<dbReference type="SUPFAM" id="SSF81452">
    <property type="entry name" value="Cytochrome c oxidase subunit III-like"/>
    <property type="match status" value="1"/>
</dbReference>
<evidence type="ECO:0000256" key="7">
    <source>
        <dbReference type="RuleBase" id="RU003376"/>
    </source>
</evidence>
<sequence length="200" mass="22115">MRERVVADLSHLPLHGKGTASPTWWGTLVFMLLEGSGFALMIVVYLYLGSLAPSWPMGAPPPDLGPGLVLTAILIASLVPNWLVSRWAGREDMRKVRIGLVVMSVFGIVPLVVRCFEFPALNLSWDSNAYGSVVWTLLGLHTTHLLTDVADTLVLTVMMFTRHGANSRRFGDVEDNTLYWGFVVATWLPIYACIYGPAWL</sequence>
<proteinExistence type="inferred from homology"/>
<dbReference type="Proteomes" id="UP000564885">
    <property type="component" value="Unassembled WGS sequence"/>
</dbReference>
<keyword evidence="4 7" id="KW-0812">Transmembrane</keyword>
<dbReference type="Gene3D" id="1.20.120.80">
    <property type="entry name" value="Cytochrome c oxidase, subunit III, four-helix bundle"/>
    <property type="match status" value="1"/>
</dbReference>
<feature type="domain" description="Heme-copper oxidase subunit III family profile" evidence="9">
    <location>
        <begin position="1"/>
        <end position="199"/>
    </location>
</feature>
<name>A0A849I6Y0_9HYPH</name>
<dbReference type="PANTHER" id="PTHR11403">
    <property type="entry name" value="CYTOCHROME C OXIDASE SUBUNIT III"/>
    <property type="match status" value="1"/>
</dbReference>
<gene>
    <name evidence="10" type="ORF">HJG44_12185</name>
</gene>
<evidence type="ECO:0000256" key="1">
    <source>
        <dbReference type="ARBA" id="ARBA00004651"/>
    </source>
</evidence>
<keyword evidence="6 8" id="KW-0472">Membrane</keyword>
<dbReference type="GO" id="GO:0004129">
    <property type="term" value="F:cytochrome-c oxidase activity"/>
    <property type="evidence" value="ECO:0007669"/>
    <property type="project" value="InterPro"/>
</dbReference>
<feature type="transmembrane region" description="Helical" evidence="8">
    <location>
        <begin position="178"/>
        <end position="198"/>
    </location>
</feature>
<evidence type="ECO:0000256" key="5">
    <source>
        <dbReference type="ARBA" id="ARBA00022989"/>
    </source>
</evidence>
<dbReference type="PANTHER" id="PTHR11403:SF2">
    <property type="entry name" value="CYTOCHROME BO(3) UBIQUINOL OXIDASE SUBUNIT 3"/>
    <property type="match status" value="1"/>
</dbReference>
<evidence type="ECO:0000256" key="2">
    <source>
        <dbReference type="ARBA" id="ARBA00010581"/>
    </source>
</evidence>
<feature type="transmembrane region" description="Helical" evidence="8">
    <location>
        <begin position="24"/>
        <end position="47"/>
    </location>
</feature>
<protein>
    <submittedName>
        <fullName evidence="10">Cytochrome C oxidase subunit III</fullName>
    </submittedName>
</protein>
<dbReference type="EMBL" id="JABEPP010000003">
    <property type="protein sequence ID" value="NNM73138.1"/>
    <property type="molecule type" value="Genomic_DNA"/>
</dbReference>
<evidence type="ECO:0000313" key="11">
    <source>
        <dbReference type="Proteomes" id="UP000564885"/>
    </source>
</evidence>